<dbReference type="InterPro" id="IPR041095">
    <property type="entry name" value="EFG_II"/>
</dbReference>
<dbReference type="SUPFAM" id="SSF52540">
    <property type="entry name" value="P-loop containing nucleoside triphosphate hydrolases"/>
    <property type="match status" value="1"/>
</dbReference>
<dbReference type="GO" id="GO:0003924">
    <property type="term" value="F:GTPase activity"/>
    <property type="evidence" value="ECO:0007669"/>
    <property type="project" value="UniProtKB-UniRule"/>
</dbReference>
<evidence type="ECO:0000256" key="7">
    <source>
        <dbReference type="ARBA" id="ARBA00024731"/>
    </source>
</evidence>
<evidence type="ECO:0000256" key="8">
    <source>
        <dbReference type="HAMAP-Rule" id="MF_03061"/>
    </source>
</evidence>
<dbReference type="FunFam" id="3.40.50.300:FF:000029">
    <property type="entry name" value="Elongation factor G"/>
    <property type="match status" value="1"/>
</dbReference>
<evidence type="ECO:0000256" key="3">
    <source>
        <dbReference type="ARBA" id="ARBA00022768"/>
    </source>
</evidence>
<dbReference type="PANTHER" id="PTHR43636:SF2">
    <property type="entry name" value="ELONGATION FACTOR G, MITOCHONDRIAL"/>
    <property type="match status" value="1"/>
</dbReference>
<keyword evidence="5 8" id="KW-0496">Mitochondrion</keyword>
<dbReference type="PANTHER" id="PTHR43636">
    <property type="entry name" value="ELONGATION FACTOR G, MITOCHONDRIAL"/>
    <property type="match status" value="1"/>
</dbReference>
<dbReference type="HAMAP" id="MF_00054_B">
    <property type="entry name" value="EF_G_EF_2_B"/>
    <property type="match status" value="1"/>
</dbReference>
<dbReference type="InterPro" id="IPR009000">
    <property type="entry name" value="Transl_B-barrel_sf"/>
</dbReference>
<dbReference type="Gene3D" id="2.40.30.10">
    <property type="entry name" value="Translation factors"/>
    <property type="match status" value="1"/>
</dbReference>
<dbReference type="NCBIfam" id="TIGR00231">
    <property type="entry name" value="small_GTP"/>
    <property type="match status" value="1"/>
</dbReference>
<dbReference type="UniPathway" id="UPA00345"/>
<protein>
    <recommendedName>
        <fullName evidence="8">Elongation factor G, mitochondrial</fullName>
        <shortName evidence="8">EF-Gmt</shortName>
    </recommendedName>
    <alternativeName>
        <fullName evidence="8">Elongation factor G 1, mitochondrial</fullName>
        <shortName evidence="8">mEF-G 1</shortName>
    </alternativeName>
    <alternativeName>
        <fullName evidence="8">Elongation factor G1</fullName>
    </alternativeName>
</protein>
<evidence type="ECO:0000313" key="10">
    <source>
        <dbReference type="EMBL" id="PBK64682.1"/>
    </source>
</evidence>
<evidence type="ECO:0000313" key="11">
    <source>
        <dbReference type="Proteomes" id="UP000218334"/>
    </source>
</evidence>
<gene>
    <name evidence="8" type="primary">MEF1</name>
    <name evidence="10" type="ORF">ARMSODRAFT_961851</name>
</gene>
<dbReference type="SMART" id="SM00889">
    <property type="entry name" value="EFG_IV"/>
    <property type="match status" value="1"/>
</dbReference>
<comment type="pathway">
    <text evidence="8">Protein biosynthesis; polypeptide chain elongation.</text>
</comment>
<evidence type="ECO:0000256" key="4">
    <source>
        <dbReference type="ARBA" id="ARBA00022917"/>
    </source>
</evidence>
<dbReference type="CDD" id="cd16262">
    <property type="entry name" value="EFG_III"/>
    <property type="match status" value="1"/>
</dbReference>
<organism evidence="10 11">
    <name type="scientific">Armillaria solidipes</name>
    <dbReference type="NCBI Taxonomy" id="1076256"/>
    <lineage>
        <taxon>Eukaryota</taxon>
        <taxon>Fungi</taxon>
        <taxon>Dikarya</taxon>
        <taxon>Basidiomycota</taxon>
        <taxon>Agaricomycotina</taxon>
        <taxon>Agaricomycetes</taxon>
        <taxon>Agaricomycetidae</taxon>
        <taxon>Agaricales</taxon>
        <taxon>Marasmiineae</taxon>
        <taxon>Physalacriaceae</taxon>
        <taxon>Armillaria</taxon>
    </lineage>
</organism>
<dbReference type="SUPFAM" id="SSF54980">
    <property type="entry name" value="EF-G C-terminal domain-like"/>
    <property type="match status" value="2"/>
</dbReference>
<dbReference type="NCBIfam" id="TIGR00484">
    <property type="entry name" value="EF-G"/>
    <property type="match status" value="1"/>
</dbReference>
<dbReference type="GO" id="GO:0005739">
    <property type="term" value="C:mitochondrion"/>
    <property type="evidence" value="ECO:0007669"/>
    <property type="project" value="UniProtKB-SubCell"/>
</dbReference>
<feature type="binding site" evidence="8">
    <location>
        <begin position="73"/>
        <end position="80"/>
    </location>
    <ligand>
        <name>GTP</name>
        <dbReference type="ChEBI" id="CHEBI:37565"/>
    </ligand>
</feature>
<dbReference type="InterPro" id="IPR005225">
    <property type="entry name" value="Small_GTP-bd"/>
</dbReference>
<dbReference type="InterPro" id="IPR027417">
    <property type="entry name" value="P-loop_NTPase"/>
</dbReference>
<comment type="function">
    <text evidence="8">Mitochondrial GTPase that catalyzes the GTP-dependent ribosomal translocation step during translation elongation. During this step, the ribosome changes from the pre-translocational (PRE) to the post-translocational (POST) state as the newly formed A-site-bound peptidyl-tRNA and P-site-bound deacylated tRNA move to the P and E sites, respectively. Catalyzes the coordinated movement of the two tRNA molecules, the mRNA and conformational changes in the ribosome.</text>
</comment>
<dbReference type="InterPro" id="IPR004540">
    <property type="entry name" value="Transl_elong_EFG/EF2"/>
</dbReference>
<name>A0A2H3BCD0_9AGAR</name>
<dbReference type="Pfam" id="PF03144">
    <property type="entry name" value="GTP_EFTU_D2"/>
    <property type="match status" value="1"/>
</dbReference>
<dbReference type="SUPFAM" id="SSF50447">
    <property type="entry name" value="Translation proteins"/>
    <property type="match status" value="1"/>
</dbReference>
<dbReference type="FunFam" id="2.40.30.10:FF:000022">
    <property type="entry name" value="Elongation factor G, mitochondrial"/>
    <property type="match status" value="1"/>
</dbReference>
<dbReference type="STRING" id="1076256.A0A2H3BCD0"/>
<dbReference type="InterPro" id="IPR000640">
    <property type="entry name" value="EFG_V-like"/>
</dbReference>
<dbReference type="GO" id="GO:0005525">
    <property type="term" value="F:GTP binding"/>
    <property type="evidence" value="ECO:0007669"/>
    <property type="project" value="UniProtKB-UniRule"/>
</dbReference>
<dbReference type="Gene3D" id="3.30.70.240">
    <property type="match status" value="1"/>
</dbReference>
<feature type="binding site" evidence="8">
    <location>
        <begin position="204"/>
        <end position="207"/>
    </location>
    <ligand>
        <name>GTP</name>
        <dbReference type="ChEBI" id="CHEBI:37565"/>
    </ligand>
</feature>
<dbReference type="GO" id="GO:0003746">
    <property type="term" value="F:translation elongation factor activity"/>
    <property type="evidence" value="ECO:0007669"/>
    <property type="project" value="UniProtKB-UniRule"/>
</dbReference>
<comment type="function">
    <text evidence="7">Catalyzes the GTP-dependent ribosomal translocation step during translation elongation. During this step, the ribosome changes from the pre-translocational (PRE) to the post-translocational (POST) state as the newly formed A-site-bound peptidyl-tRNA and P-site-bound deacylated tRNA move to the P and E sites, respectively. Catalyzes the coordinated movement of the two tRNA molecules, the mRNA and conformational changes in the ribosome.</text>
</comment>
<dbReference type="CDD" id="cd01434">
    <property type="entry name" value="EFG_mtEFG1_IV"/>
    <property type="match status" value="1"/>
</dbReference>
<dbReference type="Pfam" id="PF03764">
    <property type="entry name" value="EFG_IV"/>
    <property type="match status" value="1"/>
</dbReference>
<reference evidence="11" key="1">
    <citation type="journal article" date="2017" name="Nat. Ecol. Evol.">
        <title>Genome expansion and lineage-specific genetic innovations in the forest pathogenic fungi Armillaria.</title>
        <authorList>
            <person name="Sipos G."/>
            <person name="Prasanna A.N."/>
            <person name="Walter M.C."/>
            <person name="O'Connor E."/>
            <person name="Balint B."/>
            <person name="Krizsan K."/>
            <person name="Kiss B."/>
            <person name="Hess J."/>
            <person name="Varga T."/>
            <person name="Slot J."/>
            <person name="Riley R."/>
            <person name="Boka B."/>
            <person name="Rigling D."/>
            <person name="Barry K."/>
            <person name="Lee J."/>
            <person name="Mihaltcheva S."/>
            <person name="LaButti K."/>
            <person name="Lipzen A."/>
            <person name="Waldron R."/>
            <person name="Moloney N.M."/>
            <person name="Sperisen C."/>
            <person name="Kredics L."/>
            <person name="Vagvoelgyi C."/>
            <person name="Patrignani A."/>
            <person name="Fitzpatrick D."/>
            <person name="Nagy I."/>
            <person name="Doyle S."/>
            <person name="Anderson J.B."/>
            <person name="Grigoriev I.V."/>
            <person name="Gueldener U."/>
            <person name="Muensterkoetter M."/>
            <person name="Nagy L.G."/>
        </authorList>
    </citation>
    <scope>NUCLEOTIDE SEQUENCE [LARGE SCALE GENOMIC DNA]</scope>
    <source>
        <strain evidence="11">28-4</strain>
    </source>
</reference>
<evidence type="ECO:0000256" key="2">
    <source>
        <dbReference type="ARBA" id="ARBA00022741"/>
    </source>
</evidence>
<dbReference type="SUPFAM" id="SSF54211">
    <property type="entry name" value="Ribosomal protein S5 domain 2-like"/>
    <property type="match status" value="1"/>
</dbReference>
<dbReference type="InterPro" id="IPR035647">
    <property type="entry name" value="EFG_III/V"/>
</dbReference>
<dbReference type="EMBL" id="KZ293450">
    <property type="protein sequence ID" value="PBK64682.1"/>
    <property type="molecule type" value="Genomic_DNA"/>
</dbReference>
<dbReference type="GO" id="GO:0070125">
    <property type="term" value="P:mitochondrial translational elongation"/>
    <property type="evidence" value="ECO:0007669"/>
    <property type="project" value="UniProtKB-UniRule"/>
</dbReference>
<dbReference type="Pfam" id="PF00679">
    <property type="entry name" value="EFG_C"/>
    <property type="match status" value="1"/>
</dbReference>
<dbReference type="Proteomes" id="UP000218334">
    <property type="component" value="Unassembled WGS sequence"/>
</dbReference>
<keyword evidence="11" id="KW-1185">Reference proteome</keyword>
<evidence type="ECO:0000256" key="1">
    <source>
        <dbReference type="ARBA" id="ARBA00005870"/>
    </source>
</evidence>
<dbReference type="PRINTS" id="PR00315">
    <property type="entry name" value="ELONGATNFCT"/>
</dbReference>
<keyword evidence="6 8" id="KW-0342">GTP-binding</keyword>
<comment type="similarity">
    <text evidence="8">Belongs to the GTP-binding elongation factor family. EF-G/EF-2 subfamily.</text>
</comment>
<evidence type="ECO:0000259" key="9">
    <source>
        <dbReference type="PROSITE" id="PS51722"/>
    </source>
</evidence>
<dbReference type="FunFam" id="3.30.70.870:FF:000001">
    <property type="entry name" value="Elongation factor G"/>
    <property type="match status" value="1"/>
</dbReference>
<keyword evidence="3 8" id="KW-0251">Elongation factor</keyword>
<dbReference type="AlphaFoldDB" id="A0A2H3BCD0"/>
<dbReference type="CDD" id="cd01886">
    <property type="entry name" value="EF-G"/>
    <property type="match status" value="1"/>
</dbReference>
<dbReference type="CDD" id="cd04091">
    <property type="entry name" value="mtEFG1_II_like"/>
    <property type="match status" value="1"/>
</dbReference>
<feature type="domain" description="Tr-type G" evidence="9">
    <location>
        <begin position="64"/>
        <end position="352"/>
    </location>
</feature>
<dbReference type="Pfam" id="PF00009">
    <property type="entry name" value="GTP_EFTU"/>
    <property type="match status" value="1"/>
</dbReference>
<dbReference type="Gene3D" id="3.30.230.10">
    <property type="match status" value="1"/>
</dbReference>
<sequence>MLLSRWLGRPCSYRSSRLATVFSSTVTNRWASTATALKEDVAEEPAAPEPPKHVLTEQDMQRLKFQRNIGVSAHIDSGKTTLTERILFYTGRIGDIHEVRGRDNVGAKMDSMDLEREKGITIQSAATFCDWETTNPFSKEKEKYAVNIIDTPGHVDFTIEVERALRVLDGAILVLCAVAGVQSQTTTVDRQMRRYNVPRISFINKMDRPGANPWRIVNQIRTKLRMPAAAVQIPIGVEDEFKGVVDLVNWRSIYNDGYKGIEVIVKDEIPADLLDLAKEKRAELIEQLAEVDEEIGDLLLIDEEPTNQQLNDAIRRATLGLKFSPVFLGSAIKNTAVQPLLDGVCAYLPNPSEAEIVAHDTTKPVSAPPVPLYPAANAPLVGLAFKLEEGRFGQLTYMRVYQGTLKKSNIIFNARTDKKVKVPRLVRMHSNEMEDIESIGPGEICAIFGVECSSGDTFTDGSTSFSMTSMFVPEPVISLALKLNGKETPNFARALNRFKKEDPTFRVHLDQESKETTIISGMGELHLEIYVERMRREYNVDCTTGKPQVAFRETITKRSYFNFTHKKQTGGSGQFARVIGFIEPMEPDPETGVDVEFVNEVMGGNIPTNFIPGVERGFHVALEKGTLSGNPISGVRMVLQDGAFHAVDSSELAFRLATVGAFREVYNAAKPVVLEPIMNVEVISPAEFQSTVIGGINTRRGTIVDSEVRDDEFSCSAEVALNDMFGYSNQLRGTTQGKGEFSMEYKNHMPVLAPLQKQLEEEYKKSIPSAKK</sequence>
<dbReference type="Gene3D" id="3.30.70.870">
    <property type="entry name" value="Elongation Factor G (Translational Gtpase), domain 3"/>
    <property type="match status" value="1"/>
</dbReference>
<dbReference type="PROSITE" id="PS00301">
    <property type="entry name" value="G_TR_1"/>
    <property type="match status" value="1"/>
</dbReference>
<dbReference type="Gene3D" id="3.40.50.300">
    <property type="entry name" value="P-loop containing nucleotide triphosphate hydrolases"/>
    <property type="match status" value="1"/>
</dbReference>
<dbReference type="InterPro" id="IPR009022">
    <property type="entry name" value="EFG_III"/>
</dbReference>
<dbReference type="SMART" id="SM00838">
    <property type="entry name" value="EFG_C"/>
    <property type="match status" value="1"/>
</dbReference>
<dbReference type="InterPro" id="IPR004161">
    <property type="entry name" value="EFTu-like_2"/>
</dbReference>
<keyword evidence="2 8" id="KW-0547">Nucleotide-binding</keyword>
<dbReference type="InterPro" id="IPR047872">
    <property type="entry name" value="EFG_IV"/>
</dbReference>
<dbReference type="InterPro" id="IPR031157">
    <property type="entry name" value="G_TR_CS"/>
</dbReference>
<comment type="similarity">
    <text evidence="1">Belongs to the TRAFAC class translation factor GTPase superfamily. Classic translation factor GTPase family. EF-G/EF-2 subfamily.</text>
</comment>
<feature type="binding site" evidence="8">
    <location>
        <begin position="150"/>
        <end position="154"/>
    </location>
    <ligand>
        <name>GTP</name>
        <dbReference type="ChEBI" id="CHEBI:37565"/>
    </ligand>
</feature>
<dbReference type="FunFam" id="3.30.230.10:FF:000003">
    <property type="entry name" value="Elongation factor G"/>
    <property type="match status" value="1"/>
</dbReference>
<proteinExistence type="inferred from homology"/>
<evidence type="ECO:0000256" key="5">
    <source>
        <dbReference type="ARBA" id="ARBA00023128"/>
    </source>
</evidence>
<evidence type="ECO:0000256" key="6">
    <source>
        <dbReference type="ARBA" id="ARBA00023134"/>
    </source>
</evidence>
<accession>A0A2H3BCD0</accession>
<dbReference type="Pfam" id="PF14492">
    <property type="entry name" value="EFG_III"/>
    <property type="match status" value="1"/>
</dbReference>
<dbReference type="PROSITE" id="PS51722">
    <property type="entry name" value="G_TR_2"/>
    <property type="match status" value="1"/>
</dbReference>
<dbReference type="InterPro" id="IPR005517">
    <property type="entry name" value="Transl_elong_EFG/EF2_IV"/>
</dbReference>
<dbReference type="InterPro" id="IPR000795">
    <property type="entry name" value="T_Tr_GTP-bd_dom"/>
</dbReference>
<dbReference type="InterPro" id="IPR014721">
    <property type="entry name" value="Ribsml_uS5_D2-typ_fold_subgr"/>
</dbReference>
<dbReference type="InterPro" id="IPR020568">
    <property type="entry name" value="Ribosomal_Su5_D2-typ_SF"/>
</dbReference>
<dbReference type="FunFam" id="3.30.70.240:FF:000001">
    <property type="entry name" value="Elongation factor G"/>
    <property type="match status" value="1"/>
</dbReference>
<comment type="subcellular location">
    <subcellularLocation>
        <location evidence="8">Mitochondrion</location>
    </subcellularLocation>
</comment>
<keyword evidence="4 8" id="KW-0648">Protein biosynthesis</keyword>